<dbReference type="InterPro" id="IPR036188">
    <property type="entry name" value="FAD/NAD-bd_sf"/>
</dbReference>
<sequence length="401" mass="43300">MSTPHTDLMPRIAIIGGGMGGLVVLLTLLRRGIPATVYERDADLNVRAHMGSTLDLGWESGQRALRENGLEEAFKANSRVEGEEMRIGGKDGVPLLHHTPEKVVDEKQARPEIDRSALRKIMLDAVPADAVKWEHRLTSVRPLGDGTHELTFANGLVTVADIVVGADGAHSRVRPLVSSAPLISHEVTGVEISITPEVATSPEMADVRDAVGQGSCFLGQDSKIMALQRNSDGRIRAYAWHRSSNPDFPADPAEARRALLEIYHDWAPWVRKFIEHCDDAAVYPRALYYLPVGHRWEHKPGVTVIGDAAHLMSPAAGAGANLAMLDGLELGLALADALSKGVSAVEREAAVAAVEERMFARAEKSAALSYSNLEAFISPDAPQSAVDKMKAMVESDGRREA</sequence>
<dbReference type="OrthoDB" id="655030at2759"/>
<keyword evidence="5" id="KW-0812">Transmembrane</keyword>
<dbReference type="AlphaFoldDB" id="A0A371CUF0"/>
<accession>A0A371CUF0</accession>
<dbReference type="PANTHER" id="PTHR46972">
    <property type="entry name" value="MONOOXYGENASE ASQM-RELATED"/>
    <property type="match status" value="1"/>
</dbReference>
<keyword evidence="4" id="KW-0503">Monooxygenase</keyword>
<organism evidence="7 8">
    <name type="scientific">Lentinus brumalis</name>
    <dbReference type="NCBI Taxonomy" id="2498619"/>
    <lineage>
        <taxon>Eukaryota</taxon>
        <taxon>Fungi</taxon>
        <taxon>Dikarya</taxon>
        <taxon>Basidiomycota</taxon>
        <taxon>Agaricomycotina</taxon>
        <taxon>Agaricomycetes</taxon>
        <taxon>Polyporales</taxon>
        <taxon>Polyporaceae</taxon>
        <taxon>Lentinus</taxon>
    </lineage>
</organism>
<dbReference type="Pfam" id="PF01494">
    <property type="entry name" value="FAD_binding_3"/>
    <property type="match status" value="1"/>
</dbReference>
<dbReference type="Proteomes" id="UP000256964">
    <property type="component" value="Unassembled WGS sequence"/>
</dbReference>
<dbReference type="SUPFAM" id="SSF51905">
    <property type="entry name" value="FAD/NAD(P)-binding domain"/>
    <property type="match status" value="1"/>
</dbReference>
<dbReference type="PRINTS" id="PR00420">
    <property type="entry name" value="RNGMNOXGNASE"/>
</dbReference>
<evidence type="ECO:0000256" key="3">
    <source>
        <dbReference type="ARBA" id="ARBA00023002"/>
    </source>
</evidence>
<evidence type="ECO:0000256" key="4">
    <source>
        <dbReference type="ARBA" id="ARBA00023033"/>
    </source>
</evidence>
<dbReference type="InterPro" id="IPR002938">
    <property type="entry name" value="FAD-bd"/>
</dbReference>
<evidence type="ECO:0000256" key="2">
    <source>
        <dbReference type="ARBA" id="ARBA00022827"/>
    </source>
</evidence>
<dbReference type="GO" id="GO:0004497">
    <property type="term" value="F:monooxygenase activity"/>
    <property type="evidence" value="ECO:0007669"/>
    <property type="project" value="UniProtKB-KW"/>
</dbReference>
<dbReference type="STRING" id="139420.A0A371CUF0"/>
<keyword evidence="5" id="KW-1133">Transmembrane helix</keyword>
<dbReference type="Gene3D" id="3.50.50.60">
    <property type="entry name" value="FAD/NAD(P)-binding domain"/>
    <property type="match status" value="1"/>
</dbReference>
<dbReference type="GO" id="GO:0071949">
    <property type="term" value="F:FAD binding"/>
    <property type="evidence" value="ECO:0007669"/>
    <property type="project" value="InterPro"/>
</dbReference>
<dbReference type="EMBL" id="KZ857458">
    <property type="protein sequence ID" value="RDX43907.1"/>
    <property type="molecule type" value="Genomic_DNA"/>
</dbReference>
<evidence type="ECO:0000256" key="5">
    <source>
        <dbReference type="SAM" id="Phobius"/>
    </source>
</evidence>
<dbReference type="PANTHER" id="PTHR46972:SF1">
    <property type="entry name" value="FAD DEPENDENT OXIDOREDUCTASE DOMAIN-CONTAINING PROTEIN"/>
    <property type="match status" value="1"/>
</dbReference>
<gene>
    <name evidence="7" type="ORF">OH76DRAFT_1174122</name>
</gene>
<evidence type="ECO:0000313" key="7">
    <source>
        <dbReference type="EMBL" id="RDX43907.1"/>
    </source>
</evidence>
<evidence type="ECO:0000256" key="1">
    <source>
        <dbReference type="ARBA" id="ARBA00022630"/>
    </source>
</evidence>
<evidence type="ECO:0000259" key="6">
    <source>
        <dbReference type="Pfam" id="PF01494"/>
    </source>
</evidence>
<proteinExistence type="predicted"/>
<protein>
    <submittedName>
        <fullName evidence="7">FAD/NAD-P-binding domain-containing protein</fullName>
    </submittedName>
</protein>
<keyword evidence="8" id="KW-1185">Reference proteome</keyword>
<feature type="transmembrane region" description="Helical" evidence="5">
    <location>
        <begin position="12"/>
        <end position="29"/>
    </location>
</feature>
<reference evidence="7 8" key="1">
    <citation type="journal article" date="2018" name="Biotechnol. Biofuels">
        <title>Integrative visual omics of the white-rot fungus Polyporus brumalis exposes the biotechnological potential of its oxidative enzymes for delignifying raw plant biomass.</title>
        <authorList>
            <person name="Miyauchi S."/>
            <person name="Rancon A."/>
            <person name="Drula E."/>
            <person name="Hage H."/>
            <person name="Chaduli D."/>
            <person name="Favel A."/>
            <person name="Grisel S."/>
            <person name="Henrissat B."/>
            <person name="Herpoel-Gimbert I."/>
            <person name="Ruiz-Duenas F.J."/>
            <person name="Chevret D."/>
            <person name="Hainaut M."/>
            <person name="Lin J."/>
            <person name="Wang M."/>
            <person name="Pangilinan J."/>
            <person name="Lipzen A."/>
            <person name="Lesage-Meessen L."/>
            <person name="Navarro D."/>
            <person name="Riley R."/>
            <person name="Grigoriev I.V."/>
            <person name="Zhou S."/>
            <person name="Raouche S."/>
            <person name="Rosso M.N."/>
        </authorList>
    </citation>
    <scope>NUCLEOTIDE SEQUENCE [LARGE SCALE GENOMIC DNA]</scope>
    <source>
        <strain evidence="7 8">BRFM 1820</strain>
    </source>
</reference>
<keyword evidence="1" id="KW-0285">Flavoprotein</keyword>
<feature type="domain" description="FAD-binding" evidence="6">
    <location>
        <begin position="12"/>
        <end position="339"/>
    </location>
</feature>
<name>A0A371CUF0_9APHY</name>
<keyword evidence="5" id="KW-0472">Membrane</keyword>
<evidence type="ECO:0000313" key="8">
    <source>
        <dbReference type="Proteomes" id="UP000256964"/>
    </source>
</evidence>
<keyword evidence="3" id="KW-0560">Oxidoreductase</keyword>
<keyword evidence="2" id="KW-0274">FAD</keyword>